<dbReference type="AlphaFoldDB" id="D2R4N4"/>
<keyword evidence="2" id="KW-0732">Signal</keyword>
<accession>D2R4N4</accession>
<evidence type="ECO:0000256" key="1">
    <source>
        <dbReference type="SAM" id="Phobius"/>
    </source>
</evidence>
<keyword evidence="1" id="KW-0472">Membrane</keyword>
<dbReference type="EMBL" id="CP001848">
    <property type="protein sequence ID" value="ADB17100.1"/>
    <property type="molecule type" value="Genomic_DNA"/>
</dbReference>
<evidence type="ECO:0000313" key="4">
    <source>
        <dbReference type="Proteomes" id="UP000001887"/>
    </source>
</evidence>
<dbReference type="HOGENOM" id="CLU_2013136_0_0_0"/>
<gene>
    <name evidence="3" type="ordered locus">Psta_2430</name>
</gene>
<keyword evidence="1" id="KW-0812">Transmembrane</keyword>
<protein>
    <submittedName>
        <fullName evidence="3">Uncharacterized protein</fullName>
    </submittedName>
</protein>
<name>D2R4N4_PIRSD</name>
<keyword evidence="4" id="KW-1185">Reference proteome</keyword>
<reference evidence="3 4" key="1">
    <citation type="journal article" date="2009" name="Stand. Genomic Sci.">
        <title>Complete genome sequence of Pirellula staleyi type strain (ATCC 27377).</title>
        <authorList>
            <person name="Clum A."/>
            <person name="Tindall B.J."/>
            <person name="Sikorski J."/>
            <person name="Ivanova N."/>
            <person name="Mavrommatis K."/>
            <person name="Lucas S."/>
            <person name="Glavina del Rio T."/>
            <person name="Nolan M."/>
            <person name="Chen F."/>
            <person name="Tice H."/>
            <person name="Pitluck S."/>
            <person name="Cheng J.F."/>
            <person name="Chertkov O."/>
            <person name="Brettin T."/>
            <person name="Han C."/>
            <person name="Detter J.C."/>
            <person name="Kuske C."/>
            <person name="Bruce D."/>
            <person name="Goodwin L."/>
            <person name="Ovchinikova G."/>
            <person name="Pati A."/>
            <person name="Mikhailova N."/>
            <person name="Chen A."/>
            <person name="Palaniappan K."/>
            <person name="Land M."/>
            <person name="Hauser L."/>
            <person name="Chang Y.J."/>
            <person name="Jeffries C.D."/>
            <person name="Chain P."/>
            <person name="Rohde M."/>
            <person name="Goker M."/>
            <person name="Bristow J."/>
            <person name="Eisen J.A."/>
            <person name="Markowitz V."/>
            <person name="Hugenholtz P."/>
            <person name="Kyrpides N.C."/>
            <person name="Klenk H.P."/>
            <person name="Lapidus A."/>
        </authorList>
    </citation>
    <scope>NUCLEOTIDE SEQUENCE [LARGE SCALE GENOMIC DNA]</scope>
    <source>
        <strain evidence="4">ATCC 27377 / DSM 6068 / ICPB 4128</strain>
    </source>
</reference>
<sequence precursor="true">MPCHLVPVSIAIAAMMLVTPALVSADDSSQASSVKQPTAISGGHAAIDDGWRRTTKGWEHMSSWQRPQPAPAKLSATALVRSSKSLGRMDFHPAILAIGMIVTAVVAFLVWDPRESLEPASGK</sequence>
<evidence type="ECO:0000313" key="3">
    <source>
        <dbReference type="EMBL" id="ADB17100.1"/>
    </source>
</evidence>
<keyword evidence="1" id="KW-1133">Transmembrane helix</keyword>
<dbReference type="OrthoDB" id="283006at2"/>
<proteinExistence type="predicted"/>
<organism evidence="3 4">
    <name type="scientific">Pirellula staleyi (strain ATCC 27377 / DSM 6068 / ICPB 4128)</name>
    <name type="common">Pirella staleyi</name>
    <dbReference type="NCBI Taxonomy" id="530564"/>
    <lineage>
        <taxon>Bacteria</taxon>
        <taxon>Pseudomonadati</taxon>
        <taxon>Planctomycetota</taxon>
        <taxon>Planctomycetia</taxon>
        <taxon>Pirellulales</taxon>
        <taxon>Pirellulaceae</taxon>
        <taxon>Pirellula</taxon>
    </lineage>
</organism>
<feature type="transmembrane region" description="Helical" evidence="1">
    <location>
        <begin position="91"/>
        <end position="111"/>
    </location>
</feature>
<dbReference type="Proteomes" id="UP000001887">
    <property type="component" value="Chromosome"/>
</dbReference>
<dbReference type="STRING" id="530564.Psta_2430"/>
<evidence type="ECO:0000256" key="2">
    <source>
        <dbReference type="SAM" id="SignalP"/>
    </source>
</evidence>
<feature type="chain" id="PRO_5003034591" evidence="2">
    <location>
        <begin position="26"/>
        <end position="123"/>
    </location>
</feature>
<feature type="signal peptide" evidence="2">
    <location>
        <begin position="1"/>
        <end position="25"/>
    </location>
</feature>
<dbReference type="KEGG" id="psl:Psta_2430"/>